<dbReference type="Proteomes" id="UP001341840">
    <property type="component" value="Unassembled WGS sequence"/>
</dbReference>
<protein>
    <submittedName>
        <fullName evidence="1">Uncharacterized protein</fullName>
    </submittedName>
</protein>
<gene>
    <name evidence="1" type="ORF">PIB30_087819</name>
</gene>
<reference evidence="1 2" key="1">
    <citation type="journal article" date="2023" name="Plants (Basel)">
        <title>Bridging the Gap: Combining Genomics and Transcriptomics Approaches to Understand Stylosanthes scabra, an Orphan Legume from the Brazilian Caatinga.</title>
        <authorList>
            <person name="Ferreira-Neto J.R.C."/>
            <person name="da Silva M.D."/>
            <person name="Binneck E."/>
            <person name="de Melo N.F."/>
            <person name="da Silva R.H."/>
            <person name="de Melo A.L.T.M."/>
            <person name="Pandolfi V."/>
            <person name="Bustamante F.O."/>
            <person name="Brasileiro-Vidal A.C."/>
            <person name="Benko-Iseppon A.M."/>
        </authorList>
    </citation>
    <scope>NUCLEOTIDE SEQUENCE [LARGE SCALE GENOMIC DNA]</scope>
    <source>
        <tissue evidence="1">Leaves</tissue>
    </source>
</reference>
<evidence type="ECO:0000313" key="2">
    <source>
        <dbReference type="Proteomes" id="UP001341840"/>
    </source>
</evidence>
<accession>A0ABU6QT13</accession>
<dbReference type="EMBL" id="JASCZI010001564">
    <property type="protein sequence ID" value="MED6115187.1"/>
    <property type="molecule type" value="Genomic_DNA"/>
</dbReference>
<feature type="non-terminal residue" evidence="1">
    <location>
        <position position="1"/>
    </location>
</feature>
<proteinExistence type="predicted"/>
<name>A0ABU6QT13_9FABA</name>
<comment type="caution">
    <text evidence="1">The sequence shown here is derived from an EMBL/GenBank/DDBJ whole genome shotgun (WGS) entry which is preliminary data.</text>
</comment>
<evidence type="ECO:0000313" key="1">
    <source>
        <dbReference type="EMBL" id="MED6115187.1"/>
    </source>
</evidence>
<sequence length="59" mass="6765">PVGIEKCIGKAKEGIRNKGSMKRSKEGEFWNSTRKLRTQLLRNREHFGFVQTNVAYATP</sequence>
<keyword evidence="2" id="KW-1185">Reference proteome</keyword>
<organism evidence="1 2">
    <name type="scientific">Stylosanthes scabra</name>
    <dbReference type="NCBI Taxonomy" id="79078"/>
    <lineage>
        <taxon>Eukaryota</taxon>
        <taxon>Viridiplantae</taxon>
        <taxon>Streptophyta</taxon>
        <taxon>Embryophyta</taxon>
        <taxon>Tracheophyta</taxon>
        <taxon>Spermatophyta</taxon>
        <taxon>Magnoliopsida</taxon>
        <taxon>eudicotyledons</taxon>
        <taxon>Gunneridae</taxon>
        <taxon>Pentapetalae</taxon>
        <taxon>rosids</taxon>
        <taxon>fabids</taxon>
        <taxon>Fabales</taxon>
        <taxon>Fabaceae</taxon>
        <taxon>Papilionoideae</taxon>
        <taxon>50 kb inversion clade</taxon>
        <taxon>dalbergioids sensu lato</taxon>
        <taxon>Dalbergieae</taxon>
        <taxon>Pterocarpus clade</taxon>
        <taxon>Stylosanthes</taxon>
    </lineage>
</organism>